<dbReference type="EnsemblMetazoa" id="CapteT207517">
    <property type="protein sequence ID" value="CapteP207517"/>
    <property type="gene ID" value="CapteG207517"/>
</dbReference>
<proteinExistence type="predicted"/>
<dbReference type="OMA" id="CKSERNA"/>
<dbReference type="Gene3D" id="3.40.50.150">
    <property type="entry name" value="Vaccinia Virus protein VP39"/>
    <property type="match status" value="1"/>
</dbReference>
<dbReference type="InterPro" id="IPR041698">
    <property type="entry name" value="Methyltransf_25"/>
</dbReference>
<name>R7U3T2_CAPTE</name>
<reference evidence="3" key="3">
    <citation type="submission" date="2015-06" db="UniProtKB">
        <authorList>
            <consortium name="EnsemblMetazoa"/>
        </authorList>
    </citation>
    <scope>IDENTIFICATION</scope>
</reference>
<dbReference type="CDD" id="cd02440">
    <property type="entry name" value="AdoMet_MTases"/>
    <property type="match status" value="1"/>
</dbReference>
<dbReference type="EMBL" id="KB305800">
    <property type="protein sequence ID" value="ELU00654.1"/>
    <property type="molecule type" value="Genomic_DNA"/>
</dbReference>
<dbReference type="Proteomes" id="UP000014760">
    <property type="component" value="Unassembled WGS sequence"/>
</dbReference>
<organism evidence="2">
    <name type="scientific">Capitella teleta</name>
    <name type="common">Polychaete worm</name>
    <dbReference type="NCBI Taxonomy" id="283909"/>
    <lineage>
        <taxon>Eukaryota</taxon>
        <taxon>Metazoa</taxon>
        <taxon>Spiralia</taxon>
        <taxon>Lophotrochozoa</taxon>
        <taxon>Annelida</taxon>
        <taxon>Polychaeta</taxon>
        <taxon>Sedentaria</taxon>
        <taxon>Scolecida</taxon>
        <taxon>Capitellidae</taxon>
        <taxon>Capitella</taxon>
    </lineage>
</organism>
<protein>
    <recommendedName>
        <fullName evidence="1">Methyltransferase domain-containing protein</fullName>
    </recommendedName>
</protein>
<evidence type="ECO:0000313" key="3">
    <source>
        <dbReference type="EnsemblMetazoa" id="CapteP207517"/>
    </source>
</evidence>
<dbReference type="EMBL" id="AMQN01009620">
    <property type="status" value="NOT_ANNOTATED_CDS"/>
    <property type="molecule type" value="Genomic_DNA"/>
</dbReference>
<accession>R7U3T2</accession>
<dbReference type="OrthoDB" id="9991036at2759"/>
<dbReference type="SUPFAM" id="SSF53335">
    <property type="entry name" value="S-adenosyl-L-methionine-dependent methyltransferases"/>
    <property type="match status" value="1"/>
</dbReference>
<reference evidence="2 4" key="2">
    <citation type="journal article" date="2013" name="Nature">
        <title>Insights into bilaterian evolution from three spiralian genomes.</title>
        <authorList>
            <person name="Simakov O."/>
            <person name="Marletaz F."/>
            <person name="Cho S.J."/>
            <person name="Edsinger-Gonzales E."/>
            <person name="Havlak P."/>
            <person name="Hellsten U."/>
            <person name="Kuo D.H."/>
            <person name="Larsson T."/>
            <person name="Lv J."/>
            <person name="Arendt D."/>
            <person name="Savage R."/>
            <person name="Osoegawa K."/>
            <person name="de Jong P."/>
            <person name="Grimwood J."/>
            <person name="Chapman J.A."/>
            <person name="Shapiro H."/>
            <person name="Aerts A."/>
            <person name="Otillar R.P."/>
            <person name="Terry A.Y."/>
            <person name="Boore J.L."/>
            <person name="Grigoriev I.V."/>
            <person name="Lindberg D.R."/>
            <person name="Seaver E.C."/>
            <person name="Weisblat D.A."/>
            <person name="Putnam N.H."/>
            <person name="Rokhsar D.S."/>
        </authorList>
    </citation>
    <scope>NUCLEOTIDE SEQUENCE</scope>
    <source>
        <strain evidence="2 4">I ESC-2004</strain>
    </source>
</reference>
<sequence length="327" mass="37934">MNRRLLHRCLLAVASFFFGSLFTYSMIGTDIQEHKQMPCPVIRQSQTHSPLPLPLRSNPVKFSESEWILDCITWERKWEVTPSQNTQLHAFKIDSELGAEELPLHRQETFQEIFSRKDWPANDPLYKGMQVSGPGAQLRHAQGAIATLHNVITRIKILLGKPKIRLLDLPCGDFQWMQHFLKARNDIIYTGIDIVPELIKHNRRNFDRYPRTEFLQWDIVNAPLRNRTYDLVLCRDMLQHLWRADAVKALSHISQSGAQFLLATNFLGTTHNEEVEKDALGSRKSGYNLELPPFMLETPICSSYDWNVEHLSLWRLPLLQKQESVLA</sequence>
<evidence type="ECO:0000313" key="4">
    <source>
        <dbReference type="Proteomes" id="UP000014760"/>
    </source>
</evidence>
<gene>
    <name evidence="2" type="ORF">CAPTEDRAFT_207517</name>
</gene>
<keyword evidence="4" id="KW-1185">Reference proteome</keyword>
<dbReference type="HOGENOM" id="CLU_073683_0_0_1"/>
<feature type="domain" description="Methyltransferase" evidence="1">
    <location>
        <begin position="167"/>
        <end position="254"/>
    </location>
</feature>
<evidence type="ECO:0000313" key="2">
    <source>
        <dbReference type="EMBL" id="ELU00654.1"/>
    </source>
</evidence>
<reference evidence="4" key="1">
    <citation type="submission" date="2012-12" db="EMBL/GenBank/DDBJ databases">
        <authorList>
            <person name="Hellsten U."/>
            <person name="Grimwood J."/>
            <person name="Chapman J.A."/>
            <person name="Shapiro H."/>
            <person name="Aerts A."/>
            <person name="Otillar R.P."/>
            <person name="Terry A.Y."/>
            <person name="Boore J.L."/>
            <person name="Simakov O."/>
            <person name="Marletaz F."/>
            <person name="Cho S.-J."/>
            <person name="Edsinger-Gonzales E."/>
            <person name="Havlak P."/>
            <person name="Kuo D.-H."/>
            <person name="Larsson T."/>
            <person name="Lv J."/>
            <person name="Arendt D."/>
            <person name="Savage R."/>
            <person name="Osoegawa K."/>
            <person name="de Jong P."/>
            <person name="Lindberg D.R."/>
            <person name="Seaver E.C."/>
            <person name="Weisblat D.A."/>
            <person name="Putnam N.H."/>
            <person name="Grigoriev I.V."/>
            <person name="Rokhsar D.S."/>
        </authorList>
    </citation>
    <scope>NUCLEOTIDE SEQUENCE</scope>
    <source>
        <strain evidence="4">I ESC-2004</strain>
    </source>
</reference>
<dbReference type="Pfam" id="PF13649">
    <property type="entry name" value="Methyltransf_25"/>
    <property type="match status" value="1"/>
</dbReference>
<dbReference type="InterPro" id="IPR029063">
    <property type="entry name" value="SAM-dependent_MTases_sf"/>
</dbReference>
<dbReference type="AlphaFoldDB" id="R7U3T2"/>
<evidence type="ECO:0000259" key="1">
    <source>
        <dbReference type="Pfam" id="PF13649"/>
    </source>
</evidence>